<gene>
    <name evidence="3" type="ORF">BZL29_0159</name>
</gene>
<dbReference type="InterPro" id="IPR000030">
    <property type="entry name" value="PPE_dom"/>
</dbReference>
<evidence type="ECO:0000313" key="4">
    <source>
        <dbReference type="Proteomes" id="UP000188532"/>
    </source>
</evidence>
<evidence type="ECO:0000256" key="1">
    <source>
        <dbReference type="ARBA" id="ARBA00010652"/>
    </source>
</evidence>
<reference evidence="3 4" key="1">
    <citation type="submission" date="2017-02" db="EMBL/GenBank/DDBJ databases">
        <title>Complete genome sequences of Mycobacterium kansasii strains isolated from rhesus macaques.</title>
        <authorList>
            <person name="Panda A."/>
            <person name="Nagaraj S."/>
            <person name="Zhao X."/>
            <person name="Tettelin H."/>
            <person name="Detolla L.J."/>
        </authorList>
    </citation>
    <scope>NUCLEOTIDE SEQUENCE [LARGE SCALE GENOMIC DNA]</scope>
    <source>
        <strain evidence="3 4">11-3469</strain>
    </source>
</reference>
<dbReference type="Pfam" id="PF00823">
    <property type="entry name" value="PPE"/>
    <property type="match status" value="1"/>
</dbReference>
<dbReference type="AlphaFoldDB" id="A0A1V3XWU5"/>
<accession>A0A1V3XWU5</accession>
<sequence>MNFVVLPPEINSALMLAGAGSGPTLAAAAAWDGLAAELGDAASSFSAVTSG</sequence>
<proteinExistence type="inferred from homology"/>
<organism evidence="3 4">
    <name type="scientific">Mycobacterium kansasii</name>
    <dbReference type="NCBI Taxonomy" id="1768"/>
    <lineage>
        <taxon>Bacteria</taxon>
        <taxon>Bacillati</taxon>
        <taxon>Actinomycetota</taxon>
        <taxon>Actinomycetes</taxon>
        <taxon>Mycobacteriales</taxon>
        <taxon>Mycobacteriaceae</taxon>
        <taxon>Mycobacterium</taxon>
    </lineage>
</organism>
<evidence type="ECO:0000313" key="3">
    <source>
        <dbReference type="EMBL" id="OOK83558.1"/>
    </source>
</evidence>
<comment type="similarity">
    <text evidence="1">Belongs to the mycobacterial PPE family.</text>
</comment>
<dbReference type="Gene3D" id="1.20.1260.20">
    <property type="entry name" value="PPE superfamily"/>
    <property type="match status" value="1"/>
</dbReference>
<protein>
    <submittedName>
        <fullName evidence="3">PPE family protein</fullName>
    </submittedName>
</protein>
<dbReference type="GO" id="GO:0052572">
    <property type="term" value="P:response to host immune response"/>
    <property type="evidence" value="ECO:0007669"/>
    <property type="project" value="TreeGrafter"/>
</dbReference>
<feature type="domain" description="PPE" evidence="2">
    <location>
        <begin position="2"/>
        <end position="50"/>
    </location>
</feature>
<name>A0A1V3XWU5_MYCKA</name>
<dbReference type="EMBL" id="MVBN01000001">
    <property type="protein sequence ID" value="OOK83558.1"/>
    <property type="molecule type" value="Genomic_DNA"/>
</dbReference>
<dbReference type="Proteomes" id="UP000188532">
    <property type="component" value="Unassembled WGS sequence"/>
</dbReference>
<dbReference type="InterPro" id="IPR038332">
    <property type="entry name" value="PPE_sf"/>
</dbReference>
<dbReference type="SUPFAM" id="SSF140459">
    <property type="entry name" value="PE/PPE dimer-like"/>
    <property type="match status" value="1"/>
</dbReference>
<comment type="caution">
    <text evidence="3">The sequence shown here is derived from an EMBL/GenBank/DDBJ whole genome shotgun (WGS) entry which is preliminary data.</text>
</comment>
<dbReference type="PANTHER" id="PTHR46766">
    <property type="entry name" value="GLUTAMINE-RICH PROTEIN 2"/>
    <property type="match status" value="1"/>
</dbReference>
<dbReference type="PANTHER" id="PTHR46766:SF1">
    <property type="entry name" value="GLUTAMINE-RICH PROTEIN 2"/>
    <property type="match status" value="1"/>
</dbReference>
<evidence type="ECO:0000259" key="2">
    <source>
        <dbReference type="Pfam" id="PF00823"/>
    </source>
</evidence>